<dbReference type="CDD" id="cd01991">
    <property type="entry name" value="Asn_synthase_B_C"/>
    <property type="match status" value="1"/>
</dbReference>
<comment type="catalytic activity">
    <reaction evidence="8">
        <text>L-aspartate + L-glutamine + ATP + H2O = L-asparagine + L-glutamate + AMP + diphosphate + H(+)</text>
        <dbReference type="Rhea" id="RHEA:12228"/>
        <dbReference type="ChEBI" id="CHEBI:15377"/>
        <dbReference type="ChEBI" id="CHEBI:15378"/>
        <dbReference type="ChEBI" id="CHEBI:29985"/>
        <dbReference type="ChEBI" id="CHEBI:29991"/>
        <dbReference type="ChEBI" id="CHEBI:30616"/>
        <dbReference type="ChEBI" id="CHEBI:33019"/>
        <dbReference type="ChEBI" id="CHEBI:58048"/>
        <dbReference type="ChEBI" id="CHEBI:58359"/>
        <dbReference type="ChEBI" id="CHEBI:456215"/>
        <dbReference type="EC" id="6.3.5.4"/>
    </reaction>
</comment>
<gene>
    <name evidence="10" type="primary">asnB</name>
    <name evidence="10" type="ORF">WHI96_26255</name>
</gene>
<evidence type="ECO:0000256" key="4">
    <source>
        <dbReference type="ARBA" id="ARBA00022741"/>
    </source>
</evidence>
<comment type="caution">
    <text evidence="10">The sequence shown here is derived from an EMBL/GenBank/DDBJ whole genome shotgun (WGS) entry which is preliminary data.</text>
</comment>
<dbReference type="RefSeq" id="WP_345643792.1">
    <property type="nucleotide sequence ID" value="NZ_BAABLY010000020.1"/>
</dbReference>
<evidence type="ECO:0000256" key="8">
    <source>
        <dbReference type="ARBA" id="ARBA00048741"/>
    </source>
</evidence>
<dbReference type="SUPFAM" id="SSF56235">
    <property type="entry name" value="N-terminal nucleophile aminohydrolases (Ntn hydrolases)"/>
    <property type="match status" value="1"/>
</dbReference>
<dbReference type="Gene3D" id="3.60.20.10">
    <property type="entry name" value="Glutamine Phosphoribosylpyrophosphate, subunit 1, domain 1"/>
    <property type="match status" value="1"/>
</dbReference>
<dbReference type="PROSITE" id="PS51278">
    <property type="entry name" value="GATASE_TYPE_2"/>
    <property type="match status" value="1"/>
</dbReference>
<keyword evidence="7" id="KW-0315">Glutamine amidotransferase</keyword>
<evidence type="ECO:0000256" key="3">
    <source>
        <dbReference type="ARBA" id="ARBA00012737"/>
    </source>
</evidence>
<sequence>MCGLLAMHSLRGALFPDQLARGLARIAHRGPDAQHVQMLESGRVGLGHARLRVIDPLAGDQPLSSADGRLVAVVNGEFYDHDRIRDELAVRGHLLRTRSDSEILLHLYEEHGTGCLSQLRGEFAFILWDGRAGRLFAARDRFGAKPLLHATVGGVLYLASEAKALFEAGVPARWDSEAFFQHSHVFVDQDRTMFGGVRQVPPGHYLLAEGGTTRTVCYWDVDYPRTGDTAGGWDTHGAAEAVRTALETAVRLRLRADVPVGCYLSGGVDSSAVLGMAALHSPGPVEAFTIRLDGDPGGECAVAERTASSAGARFQPVPVDRRMLADHFADAVWHAESILPNENTVAKFLLSRAARAAGCRVVLTGEGADEVFGGYAFVQRDGIRHAGPAREAVWHRTAGELGVPRAGAPELPTARVAELLGFVPSIISSSAQSAVYQRGVMRDEFLAPFARRDAYGEFVGKLDVAGQLAGRETLHQSLYLLYKSMLPNYLLGQLGDRMELAHGVEGRLPFLDHPLVELVRTIPARVLIGGPVEKSLLRDAARPVLPEELRTRRKRVFWSPAGLQPGDPVHEMLHDVLRGRALDALPFYDRRSVLGLLDAVPALARNPGAAAGVSTQLVSIASACLLQEQFAL</sequence>
<keyword evidence="6" id="KW-0061">Asparagine biosynthesis</keyword>
<dbReference type="EMBL" id="JBEDNP010000032">
    <property type="protein sequence ID" value="MEQ3542316.1"/>
    <property type="molecule type" value="Genomic_DNA"/>
</dbReference>
<organism evidence="10 11">
    <name type="scientific">Pseudonocardia tropica</name>
    <dbReference type="NCBI Taxonomy" id="681289"/>
    <lineage>
        <taxon>Bacteria</taxon>
        <taxon>Bacillati</taxon>
        <taxon>Actinomycetota</taxon>
        <taxon>Actinomycetes</taxon>
        <taxon>Pseudonocardiales</taxon>
        <taxon>Pseudonocardiaceae</taxon>
        <taxon>Pseudonocardia</taxon>
    </lineage>
</organism>
<comment type="similarity">
    <text evidence="2">Belongs to the asparagine synthetase family.</text>
</comment>
<dbReference type="InterPro" id="IPR001962">
    <property type="entry name" value="Asn_synthase"/>
</dbReference>
<evidence type="ECO:0000313" key="10">
    <source>
        <dbReference type="EMBL" id="MEQ3542316.1"/>
    </source>
</evidence>
<dbReference type="SUPFAM" id="SSF52402">
    <property type="entry name" value="Adenine nucleotide alpha hydrolases-like"/>
    <property type="match status" value="1"/>
</dbReference>
<dbReference type="Proteomes" id="UP001464923">
    <property type="component" value="Unassembled WGS sequence"/>
</dbReference>
<name>A0ABV1K252_9PSEU</name>
<dbReference type="Gene3D" id="3.40.50.620">
    <property type="entry name" value="HUPs"/>
    <property type="match status" value="1"/>
</dbReference>
<dbReference type="InterPro" id="IPR014729">
    <property type="entry name" value="Rossmann-like_a/b/a_fold"/>
</dbReference>
<reference evidence="10 11" key="1">
    <citation type="submission" date="2024-03" db="EMBL/GenBank/DDBJ databases">
        <title>Draft genome sequence of Pseudonocardia tropica JCM 19149.</title>
        <authorList>
            <person name="Butdee W."/>
            <person name="Duangmal K."/>
        </authorList>
    </citation>
    <scope>NUCLEOTIDE SEQUENCE [LARGE SCALE GENOMIC DNA]</scope>
    <source>
        <strain evidence="10 11">JCM 19149</strain>
    </source>
</reference>
<keyword evidence="6" id="KW-0028">Amino-acid biosynthesis</keyword>
<dbReference type="InterPro" id="IPR051786">
    <property type="entry name" value="ASN_synthetase/amidase"/>
</dbReference>
<dbReference type="GO" id="GO:0004066">
    <property type="term" value="F:asparagine synthase (glutamine-hydrolyzing) activity"/>
    <property type="evidence" value="ECO:0007669"/>
    <property type="project" value="UniProtKB-EC"/>
</dbReference>
<keyword evidence="11" id="KW-1185">Reference proteome</keyword>
<dbReference type="CDD" id="cd00712">
    <property type="entry name" value="AsnB"/>
    <property type="match status" value="1"/>
</dbReference>
<evidence type="ECO:0000256" key="5">
    <source>
        <dbReference type="ARBA" id="ARBA00022840"/>
    </source>
</evidence>
<dbReference type="Pfam" id="PF00733">
    <property type="entry name" value="Asn_synthase"/>
    <property type="match status" value="1"/>
</dbReference>
<comment type="pathway">
    <text evidence="1">Amino-acid biosynthesis; L-asparagine biosynthesis; L-asparagine from L-aspartate (L-Gln route): step 1/1.</text>
</comment>
<keyword evidence="10" id="KW-0436">Ligase</keyword>
<keyword evidence="4" id="KW-0547">Nucleotide-binding</keyword>
<dbReference type="PANTHER" id="PTHR43284">
    <property type="entry name" value="ASPARAGINE SYNTHETASE (GLUTAMINE-HYDROLYZING)"/>
    <property type="match status" value="1"/>
</dbReference>
<evidence type="ECO:0000256" key="1">
    <source>
        <dbReference type="ARBA" id="ARBA00005187"/>
    </source>
</evidence>
<dbReference type="PIRSF" id="PIRSF001589">
    <property type="entry name" value="Asn_synthetase_glu-h"/>
    <property type="match status" value="1"/>
</dbReference>
<keyword evidence="5" id="KW-0067">ATP-binding</keyword>
<evidence type="ECO:0000256" key="7">
    <source>
        <dbReference type="ARBA" id="ARBA00022962"/>
    </source>
</evidence>
<proteinExistence type="inferred from homology"/>
<accession>A0ABV1K252</accession>
<dbReference type="InterPro" id="IPR006426">
    <property type="entry name" value="Asn_synth_AEB"/>
</dbReference>
<dbReference type="NCBIfam" id="TIGR01536">
    <property type="entry name" value="asn_synth_AEB"/>
    <property type="match status" value="1"/>
</dbReference>
<feature type="domain" description="Glutamine amidotransferase type-2" evidence="9">
    <location>
        <begin position="2"/>
        <end position="211"/>
    </location>
</feature>
<dbReference type="InterPro" id="IPR017932">
    <property type="entry name" value="GATase_2_dom"/>
</dbReference>
<evidence type="ECO:0000313" key="11">
    <source>
        <dbReference type="Proteomes" id="UP001464923"/>
    </source>
</evidence>
<dbReference type="EC" id="6.3.5.4" evidence="3"/>
<dbReference type="InterPro" id="IPR033738">
    <property type="entry name" value="AsnB_N"/>
</dbReference>
<evidence type="ECO:0000256" key="2">
    <source>
        <dbReference type="ARBA" id="ARBA00005752"/>
    </source>
</evidence>
<dbReference type="Pfam" id="PF13537">
    <property type="entry name" value="GATase_7"/>
    <property type="match status" value="1"/>
</dbReference>
<evidence type="ECO:0000256" key="6">
    <source>
        <dbReference type="ARBA" id="ARBA00022888"/>
    </source>
</evidence>
<dbReference type="PANTHER" id="PTHR43284:SF1">
    <property type="entry name" value="ASPARAGINE SYNTHETASE"/>
    <property type="match status" value="1"/>
</dbReference>
<evidence type="ECO:0000259" key="9">
    <source>
        <dbReference type="PROSITE" id="PS51278"/>
    </source>
</evidence>
<dbReference type="InterPro" id="IPR029055">
    <property type="entry name" value="Ntn_hydrolases_N"/>
</dbReference>
<protein>
    <recommendedName>
        <fullName evidence="3">asparagine synthase (glutamine-hydrolyzing)</fullName>
        <ecNumber evidence="3">6.3.5.4</ecNumber>
    </recommendedName>
</protein>